<dbReference type="Proteomes" id="UP001165080">
    <property type="component" value="Unassembled WGS sequence"/>
</dbReference>
<proteinExistence type="predicted"/>
<accession>A0A9W6F8N8</accession>
<gene>
    <name evidence="2" type="primary">PLEST002077</name>
    <name evidence="2" type="ORF">PLESTB_001610100</name>
</gene>
<feature type="region of interest" description="Disordered" evidence="1">
    <location>
        <begin position="1"/>
        <end position="41"/>
    </location>
</feature>
<feature type="compositionally biased region" description="Polar residues" evidence="1">
    <location>
        <begin position="1"/>
        <end position="12"/>
    </location>
</feature>
<dbReference type="EMBL" id="BRXU01000034">
    <property type="protein sequence ID" value="GLC60418.1"/>
    <property type="molecule type" value="Genomic_DNA"/>
</dbReference>
<keyword evidence="3" id="KW-1185">Reference proteome</keyword>
<feature type="region of interest" description="Disordered" evidence="1">
    <location>
        <begin position="82"/>
        <end position="110"/>
    </location>
</feature>
<evidence type="ECO:0000256" key="1">
    <source>
        <dbReference type="SAM" id="MobiDB-lite"/>
    </source>
</evidence>
<sequence length="110" mass="10787">MNPSSDSASSAGGRQRLGEAPPDTSPGPYTGGPLEATGIFSSQPLMRVEGDRLVLPDVGPSPTLGNVAAAAGGERIQGADAAAVQSGLRTEADAGRAGTGAVDGSGQQQR</sequence>
<reference evidence="2 3" key="1">
    <citation type="journal article" date="2023" name="Commun. Biol.">
        <title>Reorganization of the ancestral sex-determining regions during the evolution of trioecy in Pleodorina starrii.</title>
        <authorList>
            <person name="Takahashi K."/>
            <person name="Suzuki S."/>
            <person name="Kawai-Toyooka H."/>
            <person name="Yamamoto K."/>
            <person name="Hamaji T."/>
            <person name="Ootsuki R."/>
            <person name="Yamaguchi H."/>
            <person name="Kawachi M."/>
            <person name="Higashiyama T."/>
            <person name="Nozaki H."/>
        </authorList>
    </citation>
    <scope>NUCLEOTIDE SEQUENCE [LARGE SCALE GENOMIC DNA]</scope>
    <source>
        <strain evidence="2 3">NIES-4479</strain>
    </source>
</reference>
<evidence type="ECO:0000313" key="3">
    <source>
        <dbReference type="Proteomes" id="UP001165080"/>
    </source>
</evidence>
<protein>
    <submittedName>
        <fullName evidence="2">Uncharacterized protein</fullName>
    </submittedName>
</protein>
<name>A0A9W6F8N8_9CHLO</name>
<dbReference type="OrthoDB" id="550626at2759"/>
<organism evidence="2 3">
    <name type="scientific">Pleodorina starrii</name>
    <dbReference type="NCBI Taxonomy" id="330485"/>
    <lineage>
        <taxon>Eukaryota</taxon>
        <taxon>Viridiplantae</taxon>
        <taxon>Chlorophyta</taxon>
        <taxon>core chlorophytes</taxon>
        <taxon>Chlorophyceae</taxon>
        <taxon>CS clade</taxon>
        <taxon>Chlamydomonadales</taxon>
        <taxon>Volvocaceae</taxon>
        <taxon>Pleodorina</taxon>
    </lineage>
</organism>
<dbReference type="AlphaFoldDB" id="A0A9W6F8N8"/>
<comment type="caution">
    <text evidence="2">The sequence shown here is derived from an EMBL/GenBank/DDBJ whole genome shotgun (WGS) entry which is preliminary data.</text>
</comment>
<evidence type="ECO:0000313" key="2">
    <source>
        <dbReference type="EMBL" id="GLC60418.1"/>
    </source>
</evidence>